<dbReference type="InterPro" id="IPR007845">
    <property type="entry name" value="HemS/ChuX_dom"/>
</dbReference>
<dbReference type="GO" id="GO:0006826">
    <property type="term" value="P:iron ion transport"/>
    <property type="evidence" value="ECO:0007669"/>
    <property type="project" value="InterPro"/>
</dbReference>
<dbReference type="InterPro" id="IPR010413">
    <property type="entry name" value="HutX-like"/>
</dbReference>
<reference evidence="3" key="1">
    <citation type="submission" date="2023-02" db="EMBL/GenBank/DDBJ databases">
        <title>Description of Herbaspirillum huttiense subsp. nephrolepsisexaltata and Herbaspirillum huttiense subsp. lycopersicon.</title>
        <authorList>
            <person name="Poudel M."/>
            <person name="Sharma A."/>
            <person name="Goss E."/>
            <person name="Tapia J.H."/>
            <person name="Harmon C.M."/>
            <person name="Jones J.B."/>
        </authorList>
    </citation>
    <scope>NUCLEOTIDE SEQUENCE</scope>
    <source>
        <strain evidence="3">NC40101</strain>
    </source>
</reference>
<dbReference type="AlphaFoldDB" id="A0AAE4K7N2"/>
<evidence type="ECO:0000256" key="1">
    <source>
        <dbReference type="SAM" id="SignalP"/>
    </source>
</evidence>
<dbReference type="Pfam" id="PF06228">
    <property type="entry name" value="ChuX_HutX"/>
    <property type="match status" value="1"/>
</dbReference>
<feature type="domain" description="Haemin-degrading HemS/ChuX" evidence="2">
    <location>
        <begin position="251"/>
        <end position="382"/>
    </location>
</feature>
<dbReference type="EMBL" id="JAVRAA010000009">
    <property type="protein sequence ID" value="MDT0338783.1"/>
    <property type="molecule type" value="Genomic_DNA"/>
</dbReference>
<evidence type="ECO:0000313" key="3">
    <source>
        <dbReference type="EMBL" id="MDT0338783.1"/>
    </source>
</evidence>
<gene>
    <name evidence="3" type="ORF">RJN63_18255</name>
</gene>
<protein>
    <submittedName>
        <fullName evidence="3">ChuX/HutX family heme-like substrate-binding protein</fullName>
    </submittedName>
</protein>
<organism evidence="3">
    <name type="scientific">Herbaspirillum huttiense subsp. nephrolepidis</name>
    <dbReference type="NCBI Taxonomy" id="3075126"/>
    <lineage>
        <taxon>Bacteria</taxon>
        <taxon>Pseudomonadati</taxon>
        <taxon>Pseudomonadota</taxon>
        <taxon>Betaproteobacteria</taxon>
        <taxon>Burkholderiales</taxon>
        <taxon>Oxalobacteraceae</taxon>
        <taxon>Herbaspirillum</taxon>
    </lineage>
</organism>
<evidence type="ECO:0000259" key="2">
    <source>
        <dbReference type="Pfam" id="PF05171"/>
    </source>
</evidence>
<dbReference type="SUPFAM" id="SSF144064">
    <property type="entry name" value="Heme iron utilization protein-like"/>
    <property type="match status" value="1"/>
</dbReference>
<proteinExistence type="predicted"/>
<accession>A0AAE4K7N2</accession>
<dbReference type="PROSITE" id="PS51257">
    <property type="entry name" value="PROKAR_LIPOPROTEIN"/>
    <property type="match status" value="1"/>
</dbReference>
<keyword evidence="1" id="KW-0732">Signal</keyword>
<feature type="chain" id="PRO_5041899474" evidence="1">
    <location>
        <begin position="28"/>
        <end position="385"/>
    </location>
</feature>
<dbReference type="RefSeq" id="WP_310837933.1">
    <property type="nucleotide sequence ID" value="NZ_JAVLSM010000010.1"/>
</dbReference>
<dbReference type="Pfam" id="PF05171">
    <property type="entry name" value="HemS"/>
    <property type="match status" value="1"/>
</dbReference>
<name>A0AAE4K7N2_9BURK</name>
<feature type="signal peptide" evidence="1">
    <location>
        <begin position="1"/>
        <end position="27"/>
    </location>
</feature>
<dbReference type="Gene3D" id="3.40.1570.10">
    <property type="entry name" value="HemS/ChuS/ChuX like domains"/>
    <property type="match status" value="2"/>
</dbReference>
<sequence length="385" mass="42792">MSKHIIARPALRRTSLAVLLATTLAAAGCATQPSLSERWAELQRSQPKLHTRDAARELGVKESALLATQVGRNAVRLKGDPADIEALFERLPELGRIKAITRNEDAVLERSGEVTPVKRDEQGRVIPGTGFAGGPIDLRFATAKWGSAFAVVQAGRDGKTSRSLQFFDRQGDAVHKVYLDNEQHVAQFDRLVADFRLLDQQAALNIEPGPVTATAQQAAPPSAEAIRELRQSWHELTDVHQFPRLLRELKLTREQALQLIGPDSAWRIAPQAAQALLEDARQRQQPIMVFVSNGGMTQIYSGLIGKTAVAGDWYNVLDPDFNLHLRAKAVDHGWVVRRPTDHGMITSVEFYDAQGKQIVNFFSRRDRGQPETMQWRNMVEALPRG</sequence>
<dbReference type="InterPro" id="IPR053733">
    <property type="entry name" value="Heme_Transport_Util_sf"/>
</dbReference>
<dbReference type="CDD" id="cd16830">
    <property type="entry name" value="HemS-like_N"/>
    <property type="match status" value="1"/>
</dbReference>
<comment type="caution">
    <text evidence="3">The sequence shown here is derived from an EMBL/GenBank/DDBJ whole genome shotgun (WGS) entry which is preliminary data.</text>
</comment>
<dbReference type="CDD" id="cd16831">
    <property type="entry name" value="HemS-like_C"/>
    <property type="match status" value="1"/>
</dbReference>